<dbReference type="AlphaFoldDB" id="A0A0F9MFY9"/>
<protein>
    <submittedName>
        <fullName evidence="1">Uncharacterized protein</fullName>
    </submittedName>
</protein>
<gene>
    <name evidence="1" type="ORF">LCGC14_1079210</name>
</gene>
<name>A0A0F9MFY9_9ZZZZ</name>
<organism evidence="1">
    <name type="scientific">marine sediment metagenome</name>
    <dbReference type="NCBI Taxonomy" id="412755"/>
    <lineage>
        <taxon>unclassified sequences</taxon>
        <taxon>metagenomes</taxon>
        <taxon>ecological metagenomes</taxon>
    </lineage>
</organism>
<sequence length="49" mass="5846">MRLFDMPIATAPRWKFWLVRIFGKTIHEEAGFTFKCWRGKIWVFGKGGK</sequence>
<comment type="caution">
    <text evidence="1">The sequence shown here is derived from an EMBL/GenBank/DDBJ whole genome shotgun (WGS) entry which is preliminary data.</text>
</comment>
<dbReference type="EMBL" id="LAZR01004711">
    <property type="protein sequence ID" value="KKN06260.1"/>
    <property type="molecule type" value="Genomic_DNA"/>
</dbReference>
<reference evidence="1" key="1">
    <citation type="journal article" date="2015" name="Nature">
        <title>Complex archaea that bridge the gap between prokaryotes and eukaryotes.</title>
        <authorList>
            <person name="Spang A."/>
            <person name="Saw J.H."/>
            <person name="Jorgensen S.L."/>
            <person name="Zaremba-Niedzwiedzka K."/>
            <person name="Martijn J."/>
            <person name="Lind A.E."/>
            <person name="van Eijk R."/>
            <person name="Schleper C."/>
            <person name="Guy L."/>
            <person name="Ettema T.J."/>
        </authorList>
    </citation>
    <scope>NUCLEOTIDE SEQUENCE</scope>
</reference>
<accession>A0A0F9MFY9</accession>
<evidence type="ECO:0000313" key="1">
    <source>
        <dbReference type="EMBL" id="KKN06260.1"/>
    </source>
</evidence>
<proteinExistence type="predicted"/>